<protein>
    <submittedName>
        <fullName evidence="1">PIG-L domain-containing protein</fullName>
    </submittedName>
</protein>
<name>A0ABQ2FND7_9DEIO</name>
<dbReference type="EMBL" id="BMPE01000012">
    <property type="protein sequence ID" value="GGL11073.1"/>
    <property type="molecule type" value="Genomic_DNA"/>
</dbReference>
<dbReference type="PANTHER" id="PTHR12993">
    <property type="entry name" value="N-ACETYLGLUCOSAMINYL-PHOSPHATIDYLINOSITOL DE-N-ACETYLASE-RELATED"/>
    <property type="match status" value="1"/>
</dbReference>
<dbReference type="Pfam" id="PF02585">
    <property type="entry name" value="PIG-L"/>
    <property type="match status" value="1"/>
</dbReference>
<evidence type="ECO:0000313" key="1">
    <source>
        <dbReference type="EMBL" id="GGL11073.1"/>
    </source>
</evidence>
<evidence type="ECO:0000313" key="2">
    <source>
        <dbReference type="Proteomes" id="UP000604341"/>
    </source>
</evidence>
<proteinExistence type="predicted"/>
<gene>
    <name evidence="1" type="ORF">GCM10010844_32200</name>
</gene>
<dbReference type="PANTHER" id="PTHR12993:SF11">
    <property type="entry name" value="N-ACETYLGLUCOSAMINYL-PHOSPHATIDYLINOSITOL DE-N-ACETYLASE"/>
    <property type="match status" value="1"/>
</dbReference>
<comment type="caution">
    <text evidence="1">The sequence shown here is derived from an EMBL/GenBank/DDBJ whole genome shotgun (WGS) entry which is preliminary data.</text>
</comment>
<sequence>MRASLLAVLAHPDDEVLRCGGTLARAAARGADVTLVCLTRGEAGRNTDPTLSVTDLGRQREQELQQACTHLGIHPPVFLNYRDSGRGNRLRRDDPQATINADPLEIEQRILDVIRQVRPQVLITFDPHGMYGHPDHLVAHRVATAAFSSAANHGVPIQRLFYVTQTTEEMRRLQAPSTTDAQPGLGVLTGLRPDVYAVSPCTVAARIDVRPHAQDKLAALRAHRTQTGPLSTLGRLSPAHLQPLLEEETFSLGGLRSPLLAYPLDDLFSGLNVTYHAAPHPAGAP</sequence>
<organism evidence="1 2">
    <name type="scientific">Deinococcus radiotolerans</name>
    <dbReference type="NCBI Taxonomy" id="1309407"/>
    <lineage>
        <taxon>Bacteria</taxon>
        <taxon>Thermotogati</taxon>
        <taxon>Deinococcota</taxon>
        <taxon>Deinococci</taxon>
        <taxon>Deinococcales</taxon>
        <taxon>Deinococcaceae</taxon>
        <taxon>Deinococcus</taxon>
    </lineage>
</organism>
<dbReference type="RefSeq" id="WP_189070006.1">
    <property type="nucleotide sequence ID" value="NZ_BMPE01000012.1"/>
</dbReference>
<dbReference type="InterPro" id="IPR024078">
    <property type="entry name" value="LmbE-like_dom_sf"/>
</dbReference>
<dbReference type="Gene3D" id="3.40.50.10320">
    <property type="entry name" value="LmbE-like"/>
    <property type="match status" value="1"/>
</dbReference>
<keyword evidence="2" id="KW-1185">Reference proteome</keyword>
<dbReference type="SUPFAM" id="SSF102588">
    <property type="entry name" value="LmbE-like"/>
    <property type="match status" value="1"/>
</dbReference>
<dbReference type="InterPro" id="IPR003737">
    <property type="entry name" value="GlcNAc_PI_deacetylase-related"/>
</dbReference>
<accession>A0ABQ2FND7</accession>
<reference evidence="2" key="1">
    <citation type="journal article" date="2019" name="Int. J. Syst. Evol. Microbiol.">
        <title>The Global Catalogue of Microorganisms (GCM) 10K type strain sequencing project: providing services to taxonomists for standard genome sequencing and annotation.</title>
        <authorList>
            <consortium name="The Broad Institute Genomics Platform"/>
            <consortium name="The Broad Institute Genome Sequencing Center for Infectious Disease"/>
            <person name="Wu L."/>
            <person name="Ma J."/>
        </authorList>
    </citation>
    <scope>NUCLEOTIDE SEQUENCE [LARGE SCALE GENOMIC DNA]</scope>
    <source>
        <strain evidence="2">JCM 19173</strain>
    </source>
</reference>
<dbReference type="Proteomes" id="UP000604341">
    <property type="component" value="Unassembled WGS sequence"/>
</dbReference>